<sequence>MLDKIMVKYGLIAYEFVVRSTFVLKCKVTSNGWTTTVIGCKTPGGVVVEPGKIIREGDTVRIKLFYALIYSANTDIVVYSVTYECISMGNGRVEIKRTYNFNPKHASCEGHGIGWSYLCFCIIFSYCSNFLVINGKSFIYRSVYIIVIISGESWVSQHNFRKTCTEKGAQISECLTDAGISVPLNQNLILSGIVYTCTQHPNGTVTINREGVPSPNNFKNNNPIIFYILAHVIGSMTIARFCSFVHVWRLRCMGYLGGVGAGGVFQLKPVEVLGPMWKRFKSLGRLLQTPSESDKKPLVISPTTETIEGPNSIQNKITCISKGVVYKPEETWISDNKFTKKCTPDGSVIILNCLMDDKTTINVNTELKLGKNVGLFSLSTGPLILSIVIMNNLAFMLCSYLVFIVLFFCRPTNATVAKKRVTYTSKLLRNKQPIKLRYLIIYKISILKAV</sequence>
<feature type="domain" description="Abnormal cell migration protein 18-like fibronectin type I" evidence="2">
    <location>
        <begin position="150"/>
        <end position="204"/>
    </location>
</feature>
<accession>A0A1I7WQG1</accession>
<proteinExistence type="predicted"/>
<evidence type="ECO:0000256" key="1">
    <source>
        <dbReference type="SAM" id="Phobius"/>
    </source>
</evidence>
<keyword evidence="3" id="KW-1185">Reference proteome</keyword>
<dbReference type="AlphaFoldDB" id="A0A1I7WQG1"/>
<dbReference type="Pfam" id="PF23003">
    <property type="entry name" value="Fn1_2"/>
    <property type="match status" value="3"/>
</dbReference>
<evidence type="ECO:0000259" key="2">
    <source>
        <dbReference type="Pfam" id="PF23003"/>
    </source>
</evidence>
<feature type="domain" description="Abnormal cell migration protein 18-like fibronectin type I" evidence="2">
    <location>
        <begin position="19"/>
        <end position="60"/>
    </location>
</feature>
<evidence type="ECO:0000313" key="4">
    <source>
        <dbReference type="WBParaSite" id="Hba_07331"/>
    </source>
</evidence>
<dbReference type="WBParaSite" id="Hba_07331">
    <property type="protein sequence ID" value="Hba_07331"/>
    <property type="gene ID" value="Hba_07331"/>
</dbReference>
<feature type="transmembrane region" description="Helical" evidence="1">
    <location>
        <begin position="383"/>
        <end position="409"/>
    </location>
</feature>
<feature type="transmembrane region" description="Helical" evidence="1">
    <location>
        <begin position="114"/>
        <end position="132"/>
    </location>
</feature>
<evidence type="ECO:0000313" key="3">
    <source>
        <dbReference type="Proteomes" id="UP000095283"/>
    </source>
</evidence>
<name>A0A1I7WQG1_HETBA</name>
<dbReference type="PANTHER" id="PTHR35572:SF6">
    <property type="entry name" value="IG-LIKE DOMAIN-CONTAINING PROTEIN"/>
    <property type="match status" value="1"/>
</dbReference>
<keyword evidence="1" id="KW-0472">Membrane</keyword>
<organism evidence="3 4">
    <name type="scientific">Heterorhabditis bacteriophora</name>
    <name type="common">Entomopathogenic nematode worm</name>
    <dbReference type="NCBI Taxonomy" id="37862"/>
    <lineage>
        <taxon>Eukaryota</taxon>
        <taxon>Metazoa</taxon>
        <taxon>Ecdysozoa</taxon>
        <taxon>Nematoda</taxon>
        <taxon>Chromadorea</taxon>
        <taxon>Rhabditida</taxon>
        <taxon>Rhabditina</taxon>
        <taxon>Rhabditomorpha</taxon>
        <taxon>Strongyloidea</taxon>
        <taxon>Heterorhabditidae</taxon>
        <taxon>Heterorhabditis</taxon>
    </lineage>
</organism>
<dbReference type="InterPro" id="IPR055119">
    <property type="entry name" value="Mig18_Fn1"/>
</dbReference>
<dbReference type="Proteomes" id="UP000095283">
    <property type="component" value="Unplaced"/>
</dbReference>
<protein>
    <submittedName>
        <fullName evidence="4">Sushi domain-containing protein</fullName>
    </submittedName>
</protein>
<feature type="domain" description="Abnormal cell migration protein 18-like fibronectin type I" evidence="2">
    <location>
        <begin position="318"/>
        <end position="369"/>
    </location>
</feature>
<reference evidence="4" key="1">
    <citation type="submission" date="2016-11" db="UniProtKB">
        <authorList>
            <consortium name="WormBaseParasite"/>
        </authorList>
    </citation>
    <scope>IDENTIFICATION</scope>
</reference>
<feature type="transmembrane region" description="Helical" evidence="1">
    <location>
        <begin position="224"/>
        <end position="248"/>
    </location>
</feature>
<keyword evidence="1" id="KW-1133">Transmembrane helix</keyword>
<dbReference type="PANTHER" id="PTHR35572">
    <property type="entry name" value="PROTEIN CBG04538-RELATED"/>
    <property type="match status" value="1"/>
</dbReference>
<dbReference type="InterPro" id="IPR040282">
    <property type="entry name" value="Mig-18-like"/>
</dbReference>
<keyword evidence="1" id="KW-0812">Transmembrane</keyword>